<dbReference type="EMBL" id="FOWW01000007">
    <property type="protein sequence ID" value="SFQ44492.1"/>
    <property type="molecule type" value="Genomic_DNA"/>
</dbReference>
<name>A0A1I5YJV9_9PSEU</name>
<organism evidence="2 3">
    <name type="scientific">Amycolatopsis arida</name>
    <dbReference type="NCBI Taxonomy" id="587909"/>
    <lineage>
        <taxon>Bacteria</taxon>
        <taxon>Bacillati</taxon>
        <taxon>Actinomycetota</taxon>
        <taxon>Actinomycetes</taxon>
        <taxon>Pseudonocardiales</taxon>
        <taxon>Pseudonocardiaceae</taxon>
        <taxon>Amycolatopsis</taxon>
    </lineage>
</organism>
<dbReference type="Proteomes" id="UP000198727">
    <property type="component" value="Unassembled WGS sequence"/>
</dbReference>
<dbReference type="SUPFAM" id="SSF53448">
    <property type="entry name" value="Nucleotide-diphospho-sugar transferases"/>
    <property type="match status" value="1"/>
</dbReference>
<dbReference type="Gene3D" id="3.90.550.10">
    <property type="entry name" value="Spore Coat Polysaccharide Biosynthesis Protein SpsA, Chain A"/>
    <property type="match status" value="1"/>
</dbReference>
<dbReference type="Pfam" id="PF00535">
    <property type="entry name" value="Glycos_transf_2"/>
    <property type="match status" value="1"/>
</dbReference>
<evidence type="ECO:0000313" key="3">
    <source>
        <dbReference type="Proteomes" id="UP000198727"/>
    </source>
</evidence>
<dbReference type="AlphaFoldDB" id="A0A1I5YJV9"/>
<dbReference type="InterPro" id="IPR029044">
    <property type="entry name" value="Nucleotide-diphossugar_trans"/>
</dbReference>
<protein>
    <submittedName>
        <fullName evidence="2">Glycosyltransferase involved in cell wall bisynthesis</fullName>
    </submittedName>
</protein>
<reference evidence="3" key="1">
    <citation type="submission" date="2016-10" db="EMBL/GenBank/DDBJ databases">
        <authorList>
            <person name="Varghese N."/>
            <person name="Submissions S."/>
        </authorList>
    </citation>
    <scope>NUCLEOTIDE SEQUENCE [LARGE SCALE GENOMIC DNA]</scope>
    <source>
        <strain evidence="3">CGMCC 4.5579</strain>
    </source>
</reference>
<gene>
    <name evidence="2" type="ORF">SAMN05421810_107217</name>
</gene>
<dbReference type="InterPro" id="IPR001173">
    <property type="entry name" value="Glyco_trans_2-like"/>
</dbReference>
<dbReference type="STRING" id="587909.SAMN05421810_107217"/>
<sequence>MFALEIFIPYHGNPEFLFRAIRSVQALEDTKWRLTILEDCYPDGDAVRRRVEELDDGRITYLRNDRNLGPGLTQLRCIHMAEWDHFTVMDYDDMLLPNYGRVVADLFARHPDATFAQPNVEIVDEHDQPHRPLPDRIKWLVGARGREVVLAGEPGVRSLLRANWTYNPALCYRRGPITERLEHRPGIDCVCDLGRIVDIILAGGSLVVGSEVAFRYRRHRTSHSSSNARSGERFAQERNYFTGMAAELRARGWNSAARASRMRLFSRFNALSQLPGALAGRNGELAGLLTRHALR</sequence>
<evidence type="ECO:0000313" key="2">
    <source>
        <dbReference type="EMBL" id="SFQ44492.1"/>
    </source>
</evidence>
<keyword evidence="3" id="KW-1185">Reference proteome</keyword>
<dbReference type="GO" id="GO:0016740">
    <property type="term" value="F:transferase activity"/>
    <property type="evidence" value="ECO:0007669"/>
    <property type="project" value="UniProtKB-KW"/>
</dbReference>
<evidence type="ECO:0000259" key="1">
    <source>
        <dbReference type="Pfam" id="PF00535"/>
    </source>
</evidence>
<dbReference type="CDD" id="cd00761">
    <property type="entry name" value="Glyco_tranf_GTA_type"/>
    <property type="match status" value="1"/>
</dbReference>
<accession>A0A1I5YJV9</accession>
<feature type="domain" description="Glycosyltransferase 2-like" evidence="1">
    <location>
        <begin position="6"/>
        <end position="130"/>
    </location>
</feature>
<proteinExistence type="predicted"/>
<keyword evidence="2" id="KW-0808">Transferase</keyword>